<proteinExistence type="predicted"/>
<evidence type="ECO:0000313" key="3">
    <source>
        <dbReference type="Proteomes" id="UP000254258"/>
    </source>
</evidence>
<keyword evidence="3" id="KW-1185">Reference proteome</keyword>
<dbReference type="AlphaFoldDB" id="A0A370WVW7"/>
<organism evidence="2 3">
    <name type="scientific">Dyella monticola</name>
    <dbReference type="NCBI Taxonomy" id="1927958"/>
    <lineage>
        <taxon>Bacteria</taxon>
        <taxon>Pseudomonadati</taxon>
        <taxon>Pseudomonadota</taxon>
        <taxon>Gammaproteobacteria</taxon>
        <taxon>Lysobacterales</taxon>
        <taxon>Rhodanobacteraceae</taxon>
        <taxon>Dyella</taxon>
    </lineage>
</organism>
<dbReference type="EMBL" id="QRBE01000009">
    <property type="protein sequence ID" value="RDS80105.1"/>
    <property type="molecule type" value="Genomic_DNA"/>
</dbReference>
<feature type="compositionally biased region" description="Basic and acidic residues" evidence="1">
    <location>
        <begin position="23"/>
        <end position="35"/>
    </location>
</feature>
<comment type="caution">
    <text evidence="2">The sequence shown here is derived from an EMBL/GenBank/DDBJ whole genome shotgun (WGS) entry which is preliminary data.</text>
</comment>
<reference evidence="2 3" key="1">
    <citation type="submission" date="2018-07" db="EMBL/GenBank/DDBJ databases">
        <title>Dyella monticola sp. nov. and Dyella psychrodurans sp. nov. isolated from monsoon evergreen broad-leaved forest soil of Dinghu Mountain, China.</title>
        <authorList>
            <person name="Gao Z."/>
            <person name="Qiu L."/>
        </authorList>
    </citation>
    <scope>NUCLEOTIDE SEQUENCE [LARGE SCALE GENOMIC DNA]</scope>
    <source>
        <strain evidence="2 3">4G-K06</strain>
    </source>
</reference>
<feature type="region of interest" description="Disordered" evidence="1">
    <location>
        <begin position="16"/>
        <end position="36"/>
    </location>
</feature>
<gene>
    <name evidence="2" type="ORF">DWU98_14420</name>
</gene>
<dbReference type="Proteomes" id="UP000254258">
    <property type="component" value="Unassembled WGS sequence"/>
</dbReference>
<name>A0A370WVW7_9GAMM</name>
<evidence type="ECO:0000313" key="2">
    <source>
        <dbReference type="EMBL" id="RDS80105.1"/>
    </source>
</evidence>
<dbReference type="RefSeq" id="WP_115496274.1">
    <property type="nucleotide sequence ID" value="NZ_QRBE01000009.1"/>
</dbReference>
<evidence type="ECO:0000256" key="1">
    <source>
        <dbReference type="SAM" id="MobiDB-lite"/>
    </source>
</evidence>
<accession>A0A370WVW7</accession>
<protein>
    <submittedName>
        <fullName evidence="2">Uncharacterized protein</fullName>
    </submittedName>
</protein>
<feature type="region of interest" description="Disordered" evidence="1">
    <location>
        <begin position="154"/>
        <end position="193"/>
    </location>
</feature>
<sequence>MPFHIHVNAAPHIEHVIPTGKESGSRPDGIGHEAKPLMTSSAGFADAQASSKPHGLLGRLPTPSVEARAVTWEGNIYFVKQPSNTSTPQPLYTRDSAGVLKQTPKLGIYDGKDGVKLLDIGLPGGSDKDSLVGGKKSSKSTTPWTMKRLVNKLTRSSSSNTAGYRPIAEKGTPAHDAQMAAARQAAMDDRYMS</sequence>